<dbReference type="EMBL" id="HG996475">
    <property type="protein sequence ID" value="CAG1864547.1"/>
    <property type="molecule type" value="Genomic_DNA"/>
</dbReference>
<evidence type="ECO:0000313" key="1">
    <source>
        <dbReference type="EMBL" id="CAG1864547.1"/>
    </source>
</evidence>
<sequence length="142" mass="15906">MSSSSSSSADDAPRRLHRLLFHLPQDLMEDLYMARELERAGVGVAELHLRLLQQHPEARVVHALGSDHEPLPVWPDVHREAPLRRRFLPSSSALAGHRPAPFQGLQYQPLRPLFFAISSNLFHAKKASQEGSTPPTITLLLL</sequence>
<reference evidence="1" key="1">
    <citation type="submission" date="2021-03" db="EMBL/GenBank/DDBJ databases">
        <authorList>
            <consortium name="Genoscope - CEA"/>
            <person name="William W."/>
        </authorList>
    </citation>
    <scope>NUCLEOTIDE SEQUENCE</scope>
    <source>
        <strain evidence="1">Doubled-haploid Pahang</strain>
    </source>
</reference>
<gene>
    <name evidence="1" type="ORF">GSMUA_10810.1</name>
</gene>
<organism evidence="1">
    <name type="scientific">Musa acuminata subsp. malaccensis</name>
    <name type="common">Wild banana</name>
    <name type="synonym">Musa malaccensis</name>
    <dbReference type="NCBI Taxonomy" id="214687"/>
    <lineage>
        <taxon>Eukaryota</taxon>
        <taxon>Viridiplantae</taxon>
        <taxon>Streptophyta</taxon>
        <taxon>Embryophyta</taxon>
        <taxon>Tracheophyta</taxon>
        <taxon>Spermatophyta</taxon>
        <taxon>Magnoliopsida</taxon>
        <taxon>Liliopsida</taxon>
        <taxon>Zingiberales</taxon>
        <taxon>Musaceae</taxon>
        <taxon>Musa</taxon>
    </lineage>
</organism>
<accession>A0A8D7BCD3</accession>
<protein>
    <submittedName>
        <fullName evidence="1">(wild Malaysian banana) hypothetical protein</fullName>
    </submittedName>
</protein>
<dbReference type="AlphaFoldDB" id="A0A8D7BCD3"/>
<name>A0A8D7BCD3_MUSAM</name>
<proteinExistence type="predicted"/>